<accession>A0A1F8EBX4</accession>
<gene>
    <name evidence="1" type="ORF">A2649_03440</name>
</gene>
<reference evidence="1 2" key="1">
    <citation type="journal article" date="2016" name="Nat. Commun.">
        <title>Thousands of microbial genomes shed light on interconnected biogeochemical processes in an aquifer system.</title>
        <authorList>
            <person name="Anantharaman K."/>
            <person name="Brown C.T."/>
            <person name="Hug L.A."/>
            <person name="Sharon I."/>
            <person name="Castelle C.J."/>
            <person name="Probst A.J."/>
            <person name="Thomas B.C."/>
            <person name="Singh A."/>
            <person name="Wilkins M.J."/>
            <person name="Karaoz U."/>
            <person name="Brodie E.L."/>
            <person name="Williams K.H."/>
            <person name="Hubbard S.S."/>
            <person name="Banfield J.F."/>
        </authorList>
    </citation>
    <scope>NUCLEOTIDE SEQUENCE [LARGE SCALE GENOMIC DNA]</scope>
</reference>
<comment type="caution">
    <text evidence="1">The sequence shown here is derived from an EMBL/GenBank/DDBJ whole genome shotgun (WGS) entry which is preliminary data.</text>
</comment>
<organism evidence="1 2">
    <name type="scientific">Candidatus Yanofskybacteria bacterium RIFCSPHIGHO2_01_FULL_41_26</name>
    <dbReference type="NCBI Taxonomy" id="1802661"/>
    <lineage>
        <taxon>Bacteria</taxon>
        <taxon>Candidatus Yanofskyibacteriota</taxon>
    </lineage>
</organism>
<protein>
    <submittedName>
        <fullName evidence="1">Uncharacterized protein</fullName>
    </submittedName>
</protein>
<proteinExistence type="predicted"/>
<name>A0A1F8EBX4_9BACT</name>
<dbReference type="Proteomes" id="UP000176893">
    <property type="component" value="Unassembled WGS sequence"/>
</dbReference>
<evidence type="ECO:0000313" key="1">
    <source>
        <dbReference type="EMBL" id="OGM98313.1"/>
    </source>
</evidence>
<dbReference type="EMBL" id="MGJB01000017">
    <property type="protein sequence ID" value="OGM98313.1"/>
    <property type="molecule type" value="Genomic_DNA"/>
</dbReference>
<dbReference type="AlphaFoldDB" id="A0A1F8EBX4"/>
<sequence>MLKLTNNLLNKQILAGKSRREERTLKFVKQIEINLSICPKKAGGRNPIGLKWAGLSWPYLTNV</sequence>
<evidence type="ECO:0000313" key="2">
    <source>
        <dbReference type="Proteomes" id="UP000176893"/>
    </source>
</evidence>